<dbReference type="PANTHER" id="PTHR12110">
    <property type="entry name" value="HYDROXYPYRUVATE ISOMERASE"/>
    <property type="match status" value="1"/>
</dbReference>
<proteinExistence type="predicted"/>
<dbReference type="EMBL" id="JAIFZM010000002">
    <property type="protein sequence ID" value="MCG3418065.1"/>
    <property type="molecule type" value="Genomic_DNA"/>
</dbReference>
<evidence type="ECO:0000259" key="1">
    <source>
        <dbReference type="Pfam" id="PF01261"/>
    </source>
</evidence>
<dbReference type="SUPFAM" id="SSF51658">
    <property type="entry name" value="Xylose isomerase-like"/>
    <property type="match status" value="1"/>
</dbReference>
<dbReference type="Pfam" id="PF01261">
    <property type="entry name" value="AP_endonuc_2"/>
    <property type="match status" value="1"/>
</dbReference>
<evidence type="ECO:0000313" key="2">
    <source>
        <dbReference type="EMBL" id="MCG3418065.1"/>
    </source>
</evidence>
<dbReference type="Gene3D" id="3.20.20.150">
    <property type="entry name" value="Divalent-metal-dependent TIM barrel enzymes"/>
    <property type="match status" value="1"/>
</dbReference>
<comment type="caution">
    <text evidence="2">The sequence shown here is derived from an EMBL/GenBank/DDBJ whole genome shotgun (WGS) entry which is preliminary data.</text>
</comment>
<name>A0AAW5B323_9BACI</name>
<organism evidence="2 3">
    <name type="scientific">Oceanobacillus jordanicus</name>
    <dbReference type="NCBI Taxonomy" id="2867266"/>
    <lineage>
        <taxon>Bacteria</taxon>
        <taxon>Bacillati</taxon>
        <taxon>Bacillota</taxon>
        <taxon>Bacilli</taxon>
        <taxon>Bacillales</taxon>
        <taxon>Bacillaceae</taxon>
        <taxon>Oceanobacillus</taxon>
    </lineage>
</organism>
<dbReference type="RefSeq" id="WP_238018095.1">
    <property type="nucleotide sequence ID" value="NZ_JAIFZM010000002.1"/>
</dbReference>
<accession>A0AAW5B323</accession>
<reference evidence="2 3" key="1">
    <citation type="journal article" date="2022" name="Evol. Bioinform. Online">
        <title>Draft Genome Sequence of Oceanobacillus jordanicus Strain GSFE11, a Halotolerant Plant Growth-Promoting Bacterial Endophyte Isolated From the Jordan Valley.</title>
        <authorList>
            <person name="Alhindi T."/>
            <person name="Albdaiwi R."/>
        </authorList>
    </citation>
    <scope>NUCLEOTIDE SEQUENCE [LARGE SCALE GENOMIC DNA]</scope>
    <source>
        <strain evidence="2 3">GSFE11</strain>
    </source>
</reference>
<dbReference type="PANTHER" id="PTHR12110:SF41">
    <property type="entry name" value="INOSOSE DEHYDRATASE"/>
    <property type="match status" value="1"/>
</dbReference>
<dbReference type="AlphaFoldDB" id="A0AAW5B323"/>
<keyword evidence="2" id="KW-0413">Isomerase</keyword>
<feature type="domain" description="Xylose isomerase-like TIM barrel" evidence="1">
    <location>
        <begin position="27"/>
        <end position="247"/>
    </location>
</feature>
<dbReference type="InterPro" id="IPR050312">
    <property type="entry name" value="IolE/XylAMocC-like"/>
</dbReference>
<gene>
    <name evidence="2" type="ORF">K3T81_02775</name>
</gene>
<dbReference type="InterPro" id="IPR036237">
    <property type="entry name" value="Xyl_isomerase-like_sf"/>
</dbReference>
<keyword evidence="3" id="KW-1185">Reference proteome</keyword>
<protein>
    <submittedName>
        <fullName evidence="2">Sugar phosphate isomerase/epimerase</fullName>
    </submittedName>
</protein>
<evidence type="ECO:0000313" key="3">
    <source>
        <dbReference type="Proteomes" id="UP001199631"/>
    </source>
</evidence>
<dbReference type="GO" id="GO:0016853">
    <property type="term" value="F:isomerase activity"/>
    <property type="evidence" value="ECO:0007669"/>
    <property type="project" value="UniProtKB-KW"/>
</dbReference>
<dbReference type="Proteomes" id="UP001199631">
    <property type="component" value="Unassembled WGS sequence"/>
</dbReference>
<sequence>MGKIGLQLYTVRDSAEANFQKLLTDVGELGYEGVQFAGFYDASAEDVQKTLHKATLRPAGAHVPIDQLQNNLQEVMRYHEAIENQLIICPYLPDSMRENKAGYLQTAELFNQIGKELKEAGFQFGYHNHAFEFDRIEETTGFELLFENTDPELVKMELDCFWATYAGHDPNKIIRDYKTRCISLHLKDIKVENGEKISTEIGTGTLDMNKLIQSGLDHNVEWFIVEQEHFTGDPLVSAKKNVEALKKMI</sequence>
<dbReference type="InterPro" id="IPR013022">
    <property type="entry name" value="Xyl_isomerase-like_TIM-brl"/>
</dbReference>